<dbReference type="InterPro" id="IPR039869">
    <property type="entry name" value="UBTD1/2"/>
</dbReference>
<evidence type="ECO:0000259" key="2">
    <source>
        <dbReference type="PROSITE" id="PS50053"/>
    </source>
</evidence>
<sequence length="291" mass="31625">MGSCCSAQASNTYPPSAPNNANASSRAHINQPGSQGMGTRPSTNASTQSAANRPGPQDLTRHPTKNLKIPIWASSPSRTWTRNQIDEERVAFFDTRVSGRPEIWQTIRAALEVLWSGGDANDSDGGIATAQLILTAAGITVPGGNLAGNVYDSFGELYPLPPEIVSDPTDLVEPSAEQQDDVENKSEEGGEELDEESLRLKREDKGKGVLRAEDMMEIQVKLSYEGDKRLKVAISREDSVRLVNRRIFDDSGLAPPKRIKLAYMGRILEESKTLDAQGFNENDVLNGFVLG</sequence>
<feature type="compositionally biased region" description="Polar residues" evidence="1">
    <location>
        <begin position="40"/>
        <end position="51"/>
    </location>
</feature>
<dbReference type="SUPFAM" id="SSF54236">
    <property type="entry name" value="Ubiquitin-like"/>
    <property type="match status" value="1"/>
</dbReference>
<feature type="region of interest" description="Disordered" evidence="1">
    <location>
        <begin position="165"/>
        <end position="196"/>
    </location>
</feature>
<feature type="region of interest" description="Disordered" evidence="1">
    <location>
        <begin position="1"/>
        <end position="68"/>
    </location>
</feature>
<comment type="caution">
    <text evidence="3">The sequence shown here is derived from an EMBL/GenBank/DDBJ whole genome shotgun (WGS) entry which is preliminary data.</text>
</comment>
<organism evidence="3 4">
    <name type="scientific">Diplocarpon rosae</name>
    <dbReference type="NCBI Taxonomy" id="946125"/>
    <lineage>
        <taxon>Eukaryota</taxon>
        <taxon>Fungi</taxon>
        <taxon>Dikarya</taxon>
        <taxon>Ascomycota</taxon>
        <taxon>Pezizomycotina</taxon>
        <taxon>Leotiomycetes</taxon>
        <taxon>Helotiales</taxon>
        <taxon>Drepanopezizaceae</taxon>
        <taxon>Diplocarpon</taxon>
    </lineage>
</organism>
<dbReference type="InterPro" id="IPR038169">
    <property type="entry name" value="DC-UbP/UBTD2_N_sf"/>
</dbReference>
<dbReference type="InterPro" id="IPR032752">
    <property type="entry name" value="DC-UbP/UBTD2_N"/>
</dbReference>
<dbReference type="CDD" id="cd17039">
    <property type="entry name" value="Ubl_ubiquitin_like"/>
    <property type="match status" value="1"/>
</dbReference>
<dbReference type="InterPro" id="IPR000626">
    <property type="entry name" value="Ubiquitin-like_dom"/>
</dbReference>
<gene>
    <name evidence="3" type="ORF">QTJ16_003993</name>
</gene>
<name>A0AAD9T0Y3_9HELO</name>
<dbReference type="Pfam" id="PF16455">
    <property type="entry name" value="UBD"/>
    <property type="match status" value="1"/>
</dbReference>
<feature type="compositionally biased region" description="Polar residues" evidence="1">
    <location>
        <begin position="1"/>
        <end position="13"/>
    </location>
</feature>
<proteinExistence type="predicted"/>
<dbReference type="Pfam" id="PF00240">
    <property type="entry name" value="ubiquitin"/>
    <property type="match status" value="1"/>
</dbReference>
<evidence type="ECO:0000313" key="4">
    <source>
        <dbReference type="Proteomes" id="UP001285354"/>
    </source>
</evidence>
<dbReference type="EMBL" id="JAUBYV010000005">
    <property type="protein sequence ID" value="KAK2626818.1"/>
    <property type="molecule type" value="Genomic_DNA"/>
</dbReference>
<keyword evidence="4" id="KW-1185">Reference proteome</keyword>
<reference evidence="3" key="1">
    <citation type="submission" date="2023-06" db="EMBL/GenBank/DDBJ databases">
        <title>Draft genome of Marssonina rosae.</title>
        <authorList>
            <person name="Cheng Q."/>
        </authorList>
    </citation>
    <scope>NUCLEOTIDE SEQUENCE</scope>
    <source>
        <strain evidence="3">R4</strain>
    </source>
</reference>
<dbReference type="Proteomes" id="UP001285354">
    <property type="component" value="Unassembled WGS sequence"/>
</dbReference>
<accession>A0AAD9T0Y3</accession>
<dbReference type="InterPro" id="IPR029071">
    <property type="entry name" value="Ubiquitin-like_domsf"/>
</dbReference>
<feature type="domain" description="Ubiquitin-like" evidence="2">
    <location>
        <begin position="216"/>
        <end position="285"/>
    </location>
</feature>
<protein>
    <recommendedName>
        <fullName evidence="2">Ubiquitin-like domain-containing protein</fullName>
    </recommendedName>
</protein>
<evidence type="ECO:0000313" key="3">
    <source>
        <dbReference type="EMBL" id="KAK2626818.1"/>
    </source>
</evidence>
<dbReference type="Gene3D" id="1.20.225.20">
    <property type="entry name" value="Ub domain-containing protein, DC-UbP/UBTD2, N-terminal domain"/>
    <property type="match status" value="1"/>
</dbReference>
<dbReference type="PANTHER" id="PTHR13609">
    <property type="entry name" value="UBIQUITIN DOMAIN CONTAINING 1 PROTEIN-RELATED"/>
    <property type="match status" value="1"/>
</dbReference>
<dbReference type="AlphaFoldDB" id="A0AAD9T0Y3"/>
<evidence type="ECO:0000256" key="1">
    <source>
        <dbReference type="SAM" id="MobiDB-lite"/>
    </source>
</evidence>
<dbReference type="Gene3D" id="3.10.20.90">
    <property type="entry name" value="Phosphatidylinositol 3-kinase Catalytic Subunit, Chain A, domain 1"/>
    <property type="match status" value="1"/>
</dbReference>
<dbReference type="PROSITE" id="PS50053">
    <property type="entry name" value="UBIQUITIN_2"/>
    <property type="match status" value="1"/>
</dbReference>